<dbReference type="Proteomes" id="UP000076874">
    <property type="component" value="Unassembled WGS sequence"/>
</dbReference>
<dbReference type="AlphaFoldDB" id="A0A167VQP9"/>
<accession>A0A167VQP9</accession>
<reference evidence="2 3" key="1">
    <citation type="journal article" date="2016" name="Genome Biol. Evol.">
        <title>Divergent and convergent evolution of fungal pathogenicity.</title>
        <authorList>
            <person name="Shang Y."/>
            <person name="Xiao G."/>
            <person name="Zheng P."/>
            <person name="Cen K."/>
            <person name="Zhan S."/>
            <person name="Wang C."/>
        </authorList>
    </citation>
    <scope>NUCLEOTIDE SEQUENCE [LARGE SCALE GENOMIC DNA]</scope>
    <source>
        <strain evidence="2 3">RCEF 264</strain>
    </source>
</reference>
<proteinExistence type="predicted"/>
<gene>
    <name evidence="2" type="ORF">SPI_04428</name>
</gene>
<dbReference type="OrthoDB" id="5316527at2759"/>
<sequence length="408" mass="44461">MLRALWAAGTPLASLAARRSSATAAPLVQHVRIKTRKRWRNAAIGAGVMYICWSAYFTRVVVPPIADHIDEGGKPLFIPFPFTFKVVPSRPFKATDPEWKEYIRIANDPQALAKIKNDILETVRAAAESNAILTRRCGSQMRIRRHWLDLDFPHRPPPKIMRNGLLLTSEGLDLVSMEVDSTTMLRVTRALWPAPVALSASSFIRTLVHQNVQTAARYFGFEMADPDPPPLRSLASTLKRRLEEAEAAAAQNQSRTRSAKDNGGGGGDGNVAATGTTGAAAVTGAASAAAAATAAPSPSPANDASTDDSSRILNAKDLVPFDSLRSSIDVSWTAFRKKLAETWRPLRPQPPSGSVGVTGFVELVSPNSRITIEVVAFWDPKTRKYDAPTLQMKLRKLRVRAELPQQGR</sequence>
<protein>
    <submittedName>
        <fullName evidence="2">Uncharacterized protein</fullName>
    </submittedName>
</protein>
<organism evidence="2 3">
    <name type="scientific">Niveomyces insectorum RCEF 264</name>
    <dbReference type="NCBI Taxonomy" id="1081102"/>
    <lineage>
        <taxon>Eukaryota</taxon>
        <taxon>Fungi</taxon>
        <taxon>Dikarya</taxon>
        <taxon>Ascomycota</taxon>
        <taxon>Pezizomycotina</taxon>
        <taxon>Sordariomycetes</taxon>
        <taxon>Hypocreomycetidae</taxon>
        <taxon>Hypocreales</taxon>
        <taxon>Cordycipitaceae</taxon>
        <taxon>Niveomyces</taxon>
    </lineage>
</organism>
<comment type="caution">
    <text evidence="2">The sequence shown here is derived from an EMBL/GenBank/DDBJ whole genome shotgun (WGS) entry which is preliminary data.</text>
</comment>
<name>A0A167VQP9_9HYPO</name>
<dbReference type="STRING" id="1081102.A0A167VQP9"/>
<evidence type="ECO:0000256" key="1">
    <source>
        <dbReference type="SAM" id="MobiDB-lite"/>
    </source>
</evidence>
<dbReference type="EMBL" id="AZHD01000006">
    <property type="protein sequence ID" value="OAA62888.1"/>
    <property type="molecule type" value="Genomic_DNA"/>
</dbReference>
<feature type="region of interest" description="Disordered" evidence="1">
    <location>
        <begin position="246"/>
        <end position="271"/>
    </location>
</feature>
<keyword evidence="3" id="KW-1185">Reference proteome</keyword>
<evidence type="ECO:0000313" key="3">
    <source>
        <dbReference type="Proteomes" id="UP000076874"/>
    </source>
</evidence>
<evidence type="ECO:0000313" key="2">
    <source>
        <dbReference type="EMBL" id="OAA62888.1"/>
    </source>
</evidence>